<dbReference type="PANTHER" id="PTHR43791">
    <property type="entry name" value="PERMEASE-RELATED"/>
    <property type="match status" value="1"/>
</dbReference>
<keyword evidence="2" id="KW-0813">Transport</keyword>
<dbReference type="RefSeq" id="XP_064719297.1">
    <property type="nucleotide sequence ID" value="XM_064863225.1"/>
</dbReference>
<feature type="transmembrane region" description="Helical" evidence="6">
    <location>
        <begin position="58"/>
        <end position="78"/>
    </location>
</feature>
<evidence type="ECO:0000256" key="6">
    <source>
        <dbReference type="SAM" id="Phobius"/>
    </source>
</evidence>
<evidence type="ECO:0000256" key="5">
    <source>
        <dbReference type="ARBA" id="ARBA00023136"/>
    </source>
</evidence>
<evidence type="ECO:0000256" key="3">
    <source>
        <dbReference type="ARBA" id="ARBA00022692"/>
    </source>
</evidence>
<dbReference type="EMBL" id="CP143807">
    <property type="protein sequence ID" value="WVO20057.1"/>
    <property type="molecule type" value="Genomic_DNA"/>
</dbReference>
<dbReference type="InterPro" id="IPR036259">
    <property type="entry name" value="MFS_trans_sf"/>
</dbReference>
<evidence type="ECO:0000313" key="8">
    <source>
        <dbReference type="Proteomes" id="UP001432216"/>
    </source>
</evidence>
<evidence type="ECO:0000256" key="2">
    <source>
        <dbReference type="ARBA" id="ARBA00022448"/>
    </source>
</evidence>
<dbReference type="SUPFAM" id="SSF103473">
    <property type="entry name" value="MFS general substrate transporter"/>
    <property type="match status" value="1"/>
</dbReference>
<comment type="subcellular location">
    <subcellularLocation>
        <location evidence="1">Membrane</location>
        <topology evidence="1">Multi-pass membrane protein</topology>
    </subcellularLocation>
</comment>
<evidence type="ECO:0000256" key="4">
    <source>
        <dbReference type="ARBA" id="ARBA00022989"/>
    </source>
</evidence>
<name>A0ABZ2ARH5_9TREE</name>
<dbReference type="GeneID" id="89988122"/>
<evidence type="ECO:0000313" key="7">
    <source>
        <dbReference type="EMBL" id="WVO20057.1"/>
    </source>
</evidence>
<evidence type="ECO:0000256" key="1">
    <source>
        <dbReference type="ARBA" id="ARBA00004141"/>
    </source>
</evidence>
<proteinExistence type="predicted"/>
<sequence>MSGLKVAELHDDDLRSGTEKRRSIEKRFKLKLDLRFGILIVIYILWDITKSVSITLSYTGNLISNAFGSLIAAGVLANMDGKLGHSAWRWLFYIERAHTMFFALIAMLMLPDFPHNTSVNSPKKNSRSHS</sequence>
<accession>A0ABZ2ARH5</accession>
<feature type="transmembrane region" description="Helical" evidence="6">
    <location>
        <begin position="90"/>
        <end position="110"/>
    </location>
</feature>
<keyword evidence="3 6" id="KW-0812">Transmembrane</keyword>
<dbReference type="Proteomes" id="UP001432216">
    <property type="component" value="Chromosome 2"/>
</dbReference>
<feature type="transmembrane region" description="Helical" evidence="6">
    <location>
        <begin position="30"/>
        <end position="46"/>
    </location>
</feature>
<dbReference type="PANTHER" id="PTHR43791:SF6">
    <property type="entry name" value="TRANSPORTER, PUTATIVE (AFU_ORTHOLOGUE AFUA_1G16690)-RELATED"/>
    <property type="match status" value="1"/>
</dbReference>
<dbReference type="Gene3D" id="1.20.1250.20">
    <property type="entry name" value="MFS general substrate transporter like domains"/>
    <property type="match status" value="1"/>
</dbReference>
<keyword evidence="8" id="KW-1185">Reference proteome</keyword>
<keyword evidence="4 6" id="KW-1133">Transmembrane helix</keyword>
<protein>
    <submittedName>
        <fullName evidence="7">Uncharacterized protein</fullName>
    </submittedName>
</protein>
<gene>
    <name evidence="7" type="ORF">IAS62_001347</name>
</gene>
<organism evidence="7 8">
    <name type="scientific">Cryptococcus decagattii</name>
    <dbReference type="NCBI Taxonomy" id="1859122"/>
    <lineage>
        <taxon>Eukaryota</taxon>
        <taxon>Fungi</taxon>
        <taxon>Dikarya</taxon>
        <taxon>Basidiomycota</taxon>
        <taxon>Agaricomycotina</taxon>
        <taxon>Tremellomycetes</taxon>
        <taxon>Tremellales</taxon>
        <taxon>Cryptococcaceae</taxon>
        <taxon>Cryptococcus</taxon>
        <taxon>Cryptococcus gattii species complex</taxon>
    </lineage>
</organism>
<reference evidence="7 8" key="1">
    <citation type="submission" date="2024-01" db="EMBL/GenBank/DDBJ databases">
        <title>Comparative genomics of Cryptococcus and Kwoniella reveals pathogenesis evolution and contrasting modes of karyotype evolution via chromosome fusion or intercentromeric recombination.</title>
        <authorList>
            <person name="Coelho M.A."/>
            <person name="David-Palma M."/>
            <person name="Shea T."/>
            <person name="Bowers K."/>
            <person name="McGinley-Smith S."/>
            <person name="Mohammad A.W."/>
            <person name="Gnirke A."/>
            <person name="Yurkov A.M."/>
            <person name="Nowrousian M."/>
            <person name="Sun S."/>
            <person name="Cuomo C.A."/>
            <person name="Heitman J."/>
        </authorList>
    </citation>
    <scope>NUCLEOTIDE SEQUENCE [LARGE SCALE GENOMIC DNA]</scope>
    <source>
        <strain evidence="7 8">7685027</strain>
    </source>
</reference>
<keyword evidence="5 6" id="KW-0472">Membrane</keyword>